<dbReference type="NCBIfam" id="TIGR02452">
    <property type="entry name" value="TIGR02452 family protein"/>
    <property type="match status" value="1"/>
</dbReference>
<evidence type="ECO:0000313" key="4">
    <source>
        <dbReference type="Proteomes" id="UP001327957"/>
    </source>
</evidence>
<dbReference type="Pfam" id="PF10021">
    <property type="entry name" value="PARG_cat_microb"/>
    <property type="match status" value="1"/>
</dbReference>
<comment type="caution">
    <text evidence="3">The sequence shown here is derived from an EMBL/GenBank/DDBJ whole genome shotgun (WGS) entry which is preliminary data.</text>
</comment>
<evidence type="ECO:0000256" key="1">
    <source>
        <dbReference type="SAM" id="MobiDB-lite"/>
    </source>
</evidence>
<name>A0AAV9T7W4_9PEZI</name>
<dbReference type="Proteomes" id="UP001327957">
    <property type="component" value="Unassembled WGS sequence"/>
</dbReference>
<dbReference type="InterPro" id="IPR012664">
    <property type="entry name" value="CHP02452"/>
</dbReference>
<evidence type="ECO:0000313" key="3">
    <source>
        <dbReference type="EMBL" id="KAK6213816.1"/>
    </source>
</evidence>
<dbReference type="SUPFAM" id="SSF52949">
    <property type="entry name" value="Macro domain-like"/>
    <property type="match status" value="1"/>
</dbReference>
<accession>A0AAV9T7W4</accession>
<keyword evidence="4" id="KW-1185">Reference proteome</keyword>
<feature type="region of interest" description="Disordered" evidence="1">
    <location>
        <begin position="1"/>
        <end position="90"/>
    </location>
</feature>
<dbReference type="InterPro" id="IPR043472">
    <property type="entry name" value="Macro_dom-like"/>
</dbReference>
<protein>
    <recommendedName>
        <fullName evidence="2">Microbial-type PARG catalytic domain-containing protein</fullName>
    </recommendedName>
</protein>
<sequence>MSANPRQTSLFEFAFSRSGGSRSQDAPRQQDQQQQQQQQQASTQSPNPSSPAQSSSSATTNTTTTTTTRSSQPRSRGGGGDRSNPSLASVSAETRAVLPKILAHLPHLDASSSEALHIDHLPPLRSSGCPSHAPRATIRIVNADSLNAAIELAALRPNAGRVAVLNMASDIRPGGGWLKGAVAQEEALCYRSSLHLSLHDRYYPLRRRGGLYSPDVLVIRADMASGHALLVPPVPPVDLPVVSILSVAAIRRPELRKRQVAAAAGGVGEELEFARPADRALTKDKMRLCLRMAASRGHSLLVLGALGCGAFHNPPGEVAQCWREVLDEAEFSGGWWTEVWFAVYDRKNEGNFEVFDEVLGGLQV</sequence>
<dbReference type="PANTHER" id="PTHR35596">
    <property type="entry name" value="DUF2263 DOMAIN-CONTAINING PROTEIN"/>
    <property type="match status" value="1"/>
</dbReference>
<organism evidence="3 4">
    <name type="scientific">Colletotrichum tabaci</name>
    <dbReference type="NCBI Taxonomy" id="1209068"/>
    <lineage>
        <taxon>Eukaryota</taxon>
        <taxon>Fungi</taxon>
        <taxon>Dikarya</taxon>
        <taxon>Ascomycota</taxon>
        <taxon>Pezizomycotina</taxon>
        <taxon>Sordariomycetes</taxon>
        <taxon>Hypocreomycetidae</taxon>
        <taxon>Glomerellales</taxon>
        <taxon>Glomerellaceae</taxon>
        <taxon>Colletotrichum</taxon>
        <taxon>Colletotrichum destructivum species complex</taxon>
    </lineage>
</organism>
<gene>
    <name evidence="3" type="ORF">QIS74_09818</name>
</gene>
<dbReference type="EMBL" id="JASAOK010000044">
    <property type="protein sequence ID" value="KAK6213816.1"/>
    <property type="molecule type" value="Genomic_DNA"/>
</dbReference>
<dbReference type="Gene3D" id="3.40.220.10">
    <property type="entry name" value="Leucine Aminopeptidase, subunit E, domain 1"/>
    <property type="match status" value="1"/>
</dbReference>
<evidence type="ECO:0000259" key="2">
    <source>
        <dbReference type="Pfam" id="PF10021"/>
    </source>
</evidence>
<feature type="domain" description="Microbial-type PARG catalytic" evidence="2">
    <location>
        <begin position="126"/>
        <end position="220"/>
    </location>
</feature>
<dbReference type="InterPro" id="IPR019261">
    <property type="entry name" value="PARG_cat_microbial"/>
</dbReference>
<proteinExistence type="predicted"/>
<dbReference type="AlphaFoldDB" id="A0AAV9T7W4"/>
<feature type="compositionally biased region" description="Polar residues" evidence="1">
    <location>
        <begin position="1"/>
        <end position="10"/>
    </location>
</feature>
<dbReference type="PANTHER" id="PTHR35596:SF1">
    <property type="entry name" value="MICROBIAL-TYPE PARG CATALYTIC DOMAIN-CONTAINING PROTEIN"/>
    <property type="match status" value="1"/>
</dbReference>
<reference evidence="3 4" key="1">
    <citation type="submission" date="2023-04" db="EMBL/GenBank/DDBJ databases">
        <title>Colletotrichum tabacum stain YC1 causing leaf anthracnose on Nicotiana tabacum(L.) cv.</title>
        <authorList>
            <person name="Ji Z."/>
            <person name="Wang M."/>
            <person name="Zhang J."/>
            <person name="Wang N."/>
            <person name="Zhou Z."/>
        </authorList>
    </citation>
    <scope>NUCLEOTIDE SEQUENCE [LARGE SCALE GENOMIC DNA]</scope>
    <source>
        <strain evidence="3 4">YC1</strain>
    </source>
</reference>
<feature type="compositionally biased region" description="Low complexity" evidence="1">
    <location>
        <begin position="21"/>
        <end position="75"/>
    </location>
</feature>